<proteinExistence type="predicted"/>
<feature type="region of interest" description="Disordered" evidence="1">
    <location>
        <begin position="1"/>
        <end position="55"/>
    </location>
</feature>
<organism evidence="2 3">
    <name type="scientific">Candidatus Giovannonibacteria bacterium GW2011_GWA2_45_21</name>
    <dbReference type="NCBI Taxonomy" id="1618649"/>
    <lineage>
        <taxon>Bacteria</taxon>
        <taxon>Candidatus Giovannoniibacteriota</taxon>
    </lineage>
</organism>
<dbReference type="Proteomes" id="UP000034696">
    <property type="component" value="Unassembled WGS sequence"/>
</dbReference>
<dbReference type="Gene3D" id="1.10.10.60">
    <property type="entry name" value="Homeodomain-like"/>
    <property type="match status" value="1"/>
</dbReference>
<evidence type="ECO:0000313" key="3">
    <source>
        <dbReference type="Proteomes" id="UP000034696"/>
    </source>
</evidence>
<protein>
    <recommendedName>
        <fullName evidence="4">Homeodomain phBC6A51-type domain-containing protein</fullName>
    </recommendedName>
</protein>
<feature type="compositionally biased region" description="Pro residues" evidence="1">
    <location>
        <begin position="9"/>
        <end position="18"/>
    </location>
</feature>
<gene>
    <name evidence="2" type="ORF">UX06_C0024G0002</name>
</gene>
<feature type="compositionally biased region" description="Basic residues" evidence="1">
    <location>
        <begin position="31"/>
        <end position="53"/>
    </location>
</feature>
<reference evidence="2 3" key="1">
    <citation type="journal article" date="2015" name="Nature">
        <title>rRNA introns, odd ribosomes, and small enigmatic genomes across a large radiation of phyla.</title>
        <authorList>
            <person name="Brown C.T."/>
            <person name="Hug L.A."/>
            <person name="Thomas B.C."/>
            <person name="Sharon I."/>
            <person name="Castelle C.J."/>
            <person name="Singh A."/>
            <person name="Wilkins M.J."/>
            <person name="Williams K.H."/>
            <person name="Banfield J.F."/>
        </authorList>
    </citation>
    <scope>NUCLEOTIDE SEQUENCE [LARGE SCALE GENOMIC DNA]</scope>
</reference>
<evidence type="ECO:0000256" key="1">
    <source>
        <dbReference type="SAM" id="MobiDB-lite"/>
    </source>
</evidence>
<name>A0A0G1PFR2_9BACT</name>
<dbReference type="AlphaFoldDB" id="A0A0G1PFR2"/>
<sequence>MIEDRLRPKNPPVLPQPTVPVVIPQSELRPTRRVAKKHVKNTRKNEKGRKKKRSDFSDFEEKPKLFRLLDASRVHNPLILLEFVRWNVVPQNARAEFNLPVLHTDFAKKYGVSTDTLTNWKRLPFFWDEVALHRNNDFRRFTSDVYYGLTKRAMTGDPRAVELFAKLFEGFSDKIRVEDETPPKELLPDEIAKVKHALYNIGLKAVIKANEPENPDEYEQAALG</sequence>
<evidence type="ECO:0008006" key="4">
    <source>
        <dbReference type="Google" id="ProtNLM"/>
    </source>
</evidence>
<accession>A0A0G1PFR2</accession>
<dbReference type="EMBL" id="LCKT01000024">
    <property type="protein sequence ID" value="KKU04263.1"/>
    <property type="molecule type" value="Genomic_DNA"/>
</dbReference>
<comment type="caution">
    <text evidence="2">The sequence shown here is derived from an EMBL/GenBank/DDBJ whole genome shotgun (WGS) entry which is preliminary data.</text>
</comment>
<evidence type="ECO:0000313" key="2">
    <source>
        <dbReference type="EMBL" id="KKU04263.1"/>
    </source>
</evidence>